<dbReference type="AlphaFoldDB" id="A0A8S9VEN1"/>
<dbReference type="PANTHER" id="PTHR47163">
    <property type="entry name" value="DDE_TNP_IS1595 DOMAIN-CONTAINING PROTEIN"/>
    <property type="match status" value="1"/>
</dbReference>
<name>A0A8S9VEN1_PHYIN</name>
<evidence type="ECO:0000313" key="1">
    <source>
        <dbReference type="EMBL" id="KAF4149088.1"/>
    </source>
</evidence>
<protein>
    <submittedName>
        <fullName evidence="1">Putative ISXO2-like transposase domain-containing protein</fullName>
    </submittedName>
</protein>
<evidence type="ECO:0000313" key="2">
    <source>
        <dbReference type="Proteomes" id="UP000704712"/>
    </source>
</evidence>
<gene>
    <name evidence="1" type="ORF">GN958_ATG01716</name>
</gene>
<comment type="caution">
    <text evidence="1">The sequence shown here is derived from an EMBL/GenBank/DDBJ whole genome shotgun (WGS) entry which is preliminary data.</text>
</comment>
<dbReference type="InterPro" id="IPR053164">
    <property type="entry name" value="IS1016-like_transposase"/>
</dbReference>
<organism evidence="1 2">
    <name type="scientific">Phytophthora infestans</name>
    <name type="common">Potato late blight agent</name>
    <name type="synonym">Botrytis infestans</name>
    <dbReference type="NCBI Taxonomy" id="4787"/>
    <lineage>
        <taxon>Eukaryota</taxon>
        <taxon>Sar</taxon>
        <taxon>Stramenopiles</taxon>
        <taxon>Oomycota</taxon>
        <taxon>Peronosporomycetes</taxon>
        <taxon>Peronosporales</taxon>
        <taxon>Peronosporaceae</taxon>
        <taxon>Phytophthora</taxon>
    </lineage>
</organism>
<reference evidence="1" key="1">
    <citation type="submission" date="2020-03" db="EMBL/GenBank/DDBJ databases">
        <title>Hybrid Assembly of Korean Phytophthora infestans isolates.</title>
        <authorList>
            <person name="Prokchorchik M."/>
            <person name="Lee Y."/>
            <person name="Seo J."/>
            <person name="Cho J.-H."/>
            <person name="Park Y.-E."/>
            <person name="Jang D.-C."/>
            <person name="Im J.-S."/>
            <person name="Choi J.-G."/>
            <person name="Park H.-J."/>
            <person name="Lee G.-B."/>
            <person name="Lee Y.-G."/>
            <person name="Hong S.-Y."/>
            <person name="Cho K."/>
            <person name="Sohn K.H."/>
        </authorList>
    </citation>
    <scope>NUCLEOTIDE SEQUENCE</scope>
    <source>
        <strain evidence="1">KR_2_A2</strain>
    </source>
</reference>
<proteinExistence type="predicted"/>
<dbReference type="PANTHER" id="PTHR47163:SF2">
    <property type="entry name" value="SI:DKEY-17M8.2"/>
    <property type="match status" value="1"/>
</dbReference>
<accession>A0A8S9VEN1</accession>
<dbReference type="EMBL" id="JAACNO010000197">
    <property type="protein sequence ID" value="KAF4149088.1"/>
    <property type="molecule type" value="Genomic_DNA"/>
</dbReference>
<dbReference type="Proteomes" id="UP000704712">
    <property type="component" value="Unassembled WGS sequence"/>
</dbReference>
<sequence length="225" mass="25239">MPTQPTATSAAIGACPRLPRPVDVEAARGLKNTTFDGVIDITSSASSTVAWAMSVHLLAPSLLCPKCTTSMRLDVGHERWRCSRAACRTERSIRTNSFFSKSKLPLRKLVRLLCHWCARTPVTAAAVMVGVNAQAAMQWYTYCRDICSQEMMSIPMEIGGEGHVVEIDETSLKKKSKYNRGRRYPDFWLFGGVERTTNRWFGILTYEDRTKPTLSAVIKKHIRPK</sequence>